<evidence type="ECO:0000313" key="6">
    <source>
        <dbReference type="EMBL" id="THH15189.1"/>
    </source>
</evidence>
<feature type="transmembrane region" description="Helical" evidence="5">
    <location>
        <begin position="118"/>
        <end position="138"/>
    </location>
</feature>
<dbReference type="InterPro" id="IPR006696">
    <property type="entry name" value="DUF423"/>
</dbReference>
<evidence type="ECO:0000256" key="5">
    <source>
        <dbReference type="SAM" id="Phobius"/>
    </source>
</evidence>
<feature type="transmembrane region" description="Helical" evidence="5">
    <location>
        <begin position="91"/>
        <end position="111"/>
    </location>
</feature>
<proteinExistence type="predicted"/>
<dbReference type="EMBL" id="SGPL01000223">
    <property type="protein sequence ID" value="THH15189.1"/>
    <property type="molecule type" value="Genomic_DNA"/>
</dbReference>
<gene>
    <name evidence="6" type="ORF">EW146_g5260</name>
</gene>
<dbReference type="Pfam" id="PF04241">
    <property type="entry name" value="DUF423"/>
    <property type="match status" value="1"/>
</dbReference>
<evidence type="ECO:0000256" key="1">
    <source>
        <dbReference type="ARBA" id="ARBA00004141"/>
    </source>
</evidence>
<reference evidence="6 7" key="1">
    <citation type="submission" date="2019-02" db="EMBL/GenBank/DDBJ databases">
        <title>Genome sequencing of the rare red list fungi Bondarzewia mesenterica.</title>
        <authorList>
            <person name="Buettner E."/>
            <person name="Kellner H."/>
        </authorList>
    </citation>
    <scope>NUCLEOTIDE SEQUENCE [LARGE SCALE GENOMIC DNA]</scope>
    <source>
        <strain evidence="6 7">DSM 108281</strain>
    </source>
</reference>
<keyword evidence="2 5" id="KW-0812">Transmembrane</keyword>
<comment type="caution">
    <text evidence="6">The sequence shown here is derived from an EMBL/GenBank/DDBJ whole genome shotgun (WGS) entry which is preliminary data.</text>
</comment>
<comment type="subcellular location">
    <subcellularLocation>
        <location evidence="1">Membrane</location>
        <topology evidence="1">Multi-pass membrane protein</topology>
    </subcellularLocation>
</comment>
<dbReference type="Proteomes" id="UP000310158">
    <property type="component" value="Unassembled WGS sequence"/>
</dbReference>
<evidence type="ECO:0000256" key="4">
    <source>
        <dbReference type="ARBA" id="ARBA00023136"/>
    </source>
</evidence>
<name>A0A4S4LS52_9AGAM</name>
<dbReference type="OrthoDB" id="269173at2759"/>
<evidence type="ECO:0008006" key="8">
    <source>
        <dbReference type="Google" id="ProtNLM"/>
    </source>
</evidence>
<accession>A0A4S4LS52</accession>
<dbReference type="AlphaFoldDB" id="A0A4S4LS52"/>
<evidence type="ECO:0000256" key="2">
    <source>
        <dbReference type="ARBA" id="ARBA00022692"/>
    </source>
</evidence>
<dbReference type="GO" id="GO:0016020">
    <property type="term" value="C:membrane"/>
    <property type="evidence" value="ECO:0007669"/>
    <property type="project" value="UniProtKB-SubCell"/>
</dbReference>
<keyword evidence="7" id="KW-1185">Reference proteome</keyword>
<keyword evidence="3 5" id="KW-1133">Transmembrane helix</keyword>
<protein>
    <recommendedName>
        <fullName evidence="8">DUF423-domain-containing protein</fullName>
    </recommendedName>
</protein>
<evidence type="ECO:0000313" key="7">
    <source>
        <dbReference type="Proteomes" id="UP000310158"/>
    </source>
</evidence>
<keyword evidence="4 5" id="KW-0472">Membrane</keyword>
<feature type="transmembrane region" description="Helical" evidence="5">
    <location>
        <begin position="25"/>
        <end position="47"/>
    </location>
</feature>
<feature type="transmembrane region" description="Helical" evidence="5">
    <location>
        <begin position="59"/>
        <end position="79"/>
    </location>
</feature>
<organism evidence="6 7">
    <name type="scientific">Bondarzewia mesenterica</name>
    <dbReference type="NCBI Taxonomy" id="1095465"/>
    <lineage>
        <taxon>Eukaryota</taxon>
        <taxon>Fungi</taxon>
        <taxon>Dikarya</taxon>
        <taxon>Basidiomycota</taxon>
        <taxon>Agaricomycotina</taxon>
        <taxon>Agaricomycetes</taxon>
        <taxon>Russulales</taxon>
        <taxon>Bondarzewiaceae</taxon>
        <taxon>Bondarzewia</taxon>
    </lineage>
</organism>
<dbReference type="PANTHER" id="PTHR43461">
    <property type="entry name" value="TRANSMEMBRANE PROTEIN 256"/>
    <property type="match status" value="1"/>
</dbReference>
<evidence type="ECO:0000256" key="3">
    <source>
        <dbReference type="ARBA" id="ARBA00022989"/>
    </source>
</evidence>
<sequence length="160" mass="16732">MSGPSSSTPLLPGRLGLSGFPNPPLLWRTGALFVAVGMIAGAFGSHGLRGRPGITNEKVSAWATAAHYTIFNGLGLLLISYHPRFAVHRFAGPAIAIGGFVFSSSIMALILARDRFKALGPITPIGGAAMIAGCLYAVPELMTSSNADLFLANRYLSLVF</sequence>
<dbReference type="PANTHER" id="PTHR43461:SF1">
    <property type="entry name" value="TRANSMEMBRANE PROTEIN 256"/>
    <property type="match status" value="1"/>
</dbReference>